<dbReference type="AlphaFoldDB" id="A0A089NPW4"/>
<evidence type="ECO:0000256" key="1">
    <source>
        <dbReference type="SAM" id="MobiDB-lite"/>
    </source>
</evidence>
<reference evidence="2 3" key="1">
    <citation type="journal article" date="2014" name="PLoS ONE">
        <title>Genome Information of Methylobacterium oryzae, a Plant-Probiotic Methylotroph in the Phyllosphere.</title>
        <authorList>
            <person name="Kwak M.J."/>
            <person name="Jeong H."/>
            <person name="Madhaiyan M."/>
            <person name="Lee Y."/>
            <person name="Sa T.M."/>
            <person name="Oh T.K."/>
            <person name="Kim J.F."/>
        </authorList>
    </citation>
    <scope>NUCLEOTIDE SEQUENCE [LARGE SCALE GENOMIC DNA]</scope>
    <source>
        <strain evidence="2 3">CBMB20</strain>
    </source>
</reference>
<dbReference type="STRING" id="693986.MOC_1667"/>
<name>A0A089NPW4_9HYPH</name>
<keyword evidence="3" id="KW-1185">Reference proteome</keyword>
<evidence type="ECO:0000313" key="2">
    <source>
        <dbReference type="EMBL" id="AIQ89422.1"/>
    </source>
</evidence>
<sequence length="47" mass="4587">MGPNGAASAPHAMTGSSAIGSETEFYRSPQHLEGSAPPASEGDALSG</sequence>
<proteinExistence type="predicted"/>
<dbReference type="EMBL" id="CP003811">
    <property type="protein sequence ID" value="AIQ89422.1"/>
    <property type="molecule type" value="Genomic_DNA"/>
</dbReference>
<organism evidence="2 3">
    <name type="scientific">Methylobacterium oryzae CBMB20</name>
    <dbReference type="NCBI Taxonomy" id="693986"/>
    <lineage>
        <taxon>Bacteria</taxon>
        <taxon>Pseudomonadati</taxon>
        <taxon>Pseudomonadota</taxon>
        <taxon>Alphaproteobacteria</taxon>
        <taxon>Hyphomicrobiales</taxon>
        <taxon>Methylobacteriaceae</taxon>
        <taxon>Methylobacterium</taxon>
    </lineage>
</organism>
<dbReference type="HOGENOM" id="CLU_3170141_0_0_5"/>
<dbReference type="KEGG" id="mor:MOC_1667"/>
<accession>A0A089NPW4</accession>
<feature type="region of interest" description="Disordered" evidence="1">
    <location>
        <begin position="1"/>
        <end position="47"/>
    </location>
</feature>
<protein>
    <submittedName>
        <fullName evidence="2">Protein of unassigned function</fullName>
    </submittedName>
</protein>
<dbReference type="Proteomes" id="UP000029492">
    <property type="component" value="Chromosome"/>
</dbReference>
<gene>
    <name evidence="2" type="ORF">MOC_1667</name>
</gene>
<evidence type="ECO:0000313" key="3">
    <source>
        <dbReference type="Proteomes" id="UP000029492"/>
    </source>
</evidence>